<protein>
    <submittedName>
        <fullName evidence="1">Uncharacterized protein</fullName>
    </submittedName>
</protein>
<reference evidence="1 2" key="2">
    <citation type="submission" date="2024-01" db="EMBL/GenBank/DDBJ databases">
        <authorList>
            <person name="Xie X."/>
        </authorList>
    </citation>
    <scope>NUCLEOTIDE SEQUENCE [LARGE SCALE GENOMIC DNA]</scope>
    <source>
        <strain evidence="1">SCUT-1</strain>
    </source>
</reference>
<keyword evidence="2" id="KW-1185">Reference proteome</keyword>
<comment type="caution">
    <text evidence="1">The sequence shown here is derived from an EMBL/GenBank/DDBJ whole genome shotgun (WGS) entry which is preliminary data.</text>
</comment>
<organism evidence="1 2">
    <name type="scientific">Candidatus Thiothrix phosphatis</name>
    <dbReference type="NCBI Taxonomy" id="3112415"/>
    <lineage>
        <taxon>Bacteria</taxon>
        <taxon>Pseudomonadati</taxon>
        <taxon>Pseudomonadota</taxon>
        <taxon>Gammaproteobacteria</taxon>
        <taxon>Thiotrichales</taxon>
        <taxon>Thiotrichaceae</taxon>
        <taxon>Thiothrix</taxon>
    </lineage>
</organism>
<evidence type="ECO:0000313" key="1">
    <source>
        <dbReference type="EMBL" id="MEB4590070.1"/>
    </source>
</evidence>
<gene>
    <name evidence="1" type="ORF">VSS37_03675</name>
</gene>
<sequence>MNGLALGGFANGQRLALQDLLTMNREQRAQQDQDYEMRRREALLPLDITGKGLANRQLALQNDRYSQETPLSVAGLG</sequence>
<dbReference type="EMBL" id="JAYMYJ010000030">
    <property type="protein sequence ID" value="MEB4590070.1"/>
    <property type="molecule type" value="Genomic_DNA"/>
</dbReference>
<proteinExistence type="predicted"/>
<accession>A0ABU6CTC6</accession>
<name>A0ABU6CTC6_9GAMM</name>
<evidence type="ECO:0000313" key="2">
    <source>
        <dbReference type="Proteomes" id="UP001308005"/>
    </source>
</evidence>
<feature type="non-terminal residue" evidence="1">
    <location>
        <position position="77"/>
    </location>
</feature>
<dbReference type="RefSeq" id="WP_324693303.1">
    <property type="nucleotide sequence ID" value="NZ_JAYMYJ010000030.1"/>
</dbReference>
<dbReference type="Proteomes" id="UP001308005">
    <property type="component" value="Unassembled WGS sequence"/>
</dbReference>
<reference evidence="2" key="1">
    <citation type="submission" date="2023-07" db="EMBL/GenBank/DDBJ databases">
        <title>The carbon used by Thiothrix.</title>
        <authorList>
            <person name="Chen L."/>
        </authorList>
    </citation>
    <scope>NUCLEOTIDE SEQUENCE [LARGE SCALE GENOMIC DNA]</scope>
</reference>